<feature type="transmembrane region" description="Helical" evidence="6">
    <location>
        <begin position="426"/>
        <end position="445"/>
    </location>
</feature>
<comment type="subcellular location">
    <subcellularLocation>
        <location evidence="1">Membrane</location>
        <topology evidence="1">Multi-pass membrane protein</topology>
    </subcellularLocation>
</comment>
<dbReference type="PROSITE" id="PS50850">
    <property type="entry name" value="MFS"/>
    <property type="match status" value="1"/>
</dbReference>
<dbReference type="InterPro" id="IPR020846">
    <property type="entry name" value="MFS_dom"/>
</dbReference>
<evidence type="ECO:0000313" key="8">
    <source>
        <dbReference type="EMBL" id="KAK3332265.1"/>
    </source>
</evidence>
<sequence>MSADPESAAGRMSTAPTDVEYQGSSSTPEKRPISSENSGTINEDTDTTDGPDALHRHQTHKTDHGDADVDGLGRMHTAASSFMASRLSLPHEIVFVFVVCCAQLTTQAGLGQSISILHVIGNNYGLDKPEDLPWFMAAYSLTVGTFILISGRLGDLYGHKRMLVIGYLWYAVWSAIAGLAVYSNVIMFDICRALQGIGPSILLPNGLAILGSSYPDGPRKHMVFAIFGAMAPSGAVLGSCFAGLFALTWWPWVFWVFAIVLCLLALLAVVAVPSPPIRHSEPTTFGTKIKQIDLLGASVGITSLLLINIAWNQAPIVTWHEPHTYILLLIGILLIPLFFYIELRIASFPLLPLEALKSTDIAFVLGCIACGWGCFGIWFYYLWQFHLELRGASPLLATAQVSPVAVSGAVAAIATGFLLGRIGPAWTMVAAMSAFLAGICILATMPIDQTYWSQAFVCVVVIPWGMDMSFPASTVILSNAVSKRHQGVAASLVNTVVNYSISIALGIAGTADVYVNKGGRSKEEVLAGYRAALYVGIGLAGLGWLLSLVYLGHDYQRNKAGSGKK</sequence>
<evidence type="ECO:0000313" key="9">
    <source>
        <dbReference type="Proteomes" id="UP001286456"/>
    </source>
</evidence>
<evidence type="ECO:0000256" key="6">
    <source>
        <dbReference type="SAM" id="Phobius"/>
    </source>
</evidence>
<feature type="transmembrane region" description="Helical" evidence="6">
    <location>
        <begin position="163"/>
        <end position="187"/>
    </location>
</feature>
<feature type="compositionally biased region" description="Basic and acidic residues" evidence="5">
    <location>
        <begin position="52"/>
        <end position="69"/>
    </location>
</feature>
<reference evidence="8" key="1">
    <citation type="journal article" date="2023" name="Mol. Phylogenet. Evol.">
        <title>Genome-scale phylogeny and comparative genomics of the fungal order Sordariales.</title>
        <authorList>
            <person name="Hensen N."/>
            <person name="Bonometti L."/>
            <person name="Westerberg I."/>
            <person name="Brannstrom I.O."/>
            <person name="Guillou S."/>
            <person name="Cros-Aarteil S."/>
            <person name="Calhoun S."/>
            <person name="Haridas S."/>
            <person name="Kuo A."/>
            <person name="Mondo S."/>
            <person name="Pangilinan J."/>
            <person name="Riley R."/>
            <person name="LaButti K."/>
            <person name="Andreopoulos B."/>
            <person name="Lipzen A."/>
            <person name="Chen C."/>
            <person name="Yan M."/>
            <person name="Daum C."/>
            <person name="Ng V."/>
            <person name="Clum A."/>
            <person name="Steindorff A."/>
            <person name="Ohm R.A."/>
            <person name="Martin F."/>
            <person name="Silar P."/>
            <person name="Natvig D.O."/>
            <person name="Lalanne C."/>
            <person name="Gautier V."/>
            <person name="Ament-Velasquez S.L."/>
            <person name="Kruys A."/>
            <person name="Hutchinson M.I."/>
            <person name="Powell A.J."/>
            <person name="Barry K."/>
            <person name="Miller A.N."/>
            <person name="Grigoriev I.V."/>
            <person name="Debuchy R."/>
            <person name="Gladieux P."/>
            <person name="Hiltunen Thoren M."/>
            <person name="Johannesson H."/>
        </authorList>
    </citation>
    <scope>NUCLEOTIDE SEQUENCE</scope>
    <source>
        <strain evidence="8">SMH4131-1</strain>
    </source>
</reference>
<feature type="transmembrane region" description="Helical" evidence="6">
    <location>
        <begin position="489"/>
        <end position="511"/>
    </location>
</feature>
<name>A0AAE0IWA3_9PEZI</name>
<feature type="transmembrane region" description="Helical" evidence="6">
    <location>
        <begin position="93"/>
        <end position="120"/>
    </location>
</feature>
<dbReference type="SUPFAM" id="SSF103473">
    <property type="entry name" value="MFS general substrate transporter"/>
    <property type="match status" value="1"/>
</dbReference>
<dbReference type="InterPro" id="IPR036259">
    <property type="entry name" value="MFS_trans_sf"/>
</dbReference>
<keyword evidence="2 6" id="KW-0812">Transmembrane</keyword>
<evidence type="ECO:0000256" key="3">
    <source>
        <dbReference type="ARBA" id="ARBA00022989"/>
    </source>
</evidence>
<feature type="transmembrane region" description="Helical" evidence="6">
    <location>
        <begin position="531"/>
        <end position="551"/>
    </location>
</feature>
<comment type="caution">
    <text evidence="8">The sequence shown here is derived from an EMBL/GenBank/DDBJ whole genome shotgun (WGS) entry which is preliminary data.</text>
</comment>
<feature type="domain" description="Major facilitator superfamily (MFS) profile" evidence="7">
    <location>
        <begin position="95"/>
        <end position="555"/>
    </location>
</feature>
<dbReference type="Gene3D" id="1.20.1250.20">
    <property type="entry name" value="MFS general substrate transporter like domains"/>
    <property type="match status" value="2"/>
</dbReference>
<feature type="transmembrane region" description="Helical" evidence="6">
    <location>
        <begin position="223"/>
        <end position="246"/>
    </location>
</feature>
<evidence type="ECO:0000256" key="5">
    <source>
        <dbReference type="SAM" id="MobiDB-lite"/>
    </source>
</evidence>
<evidence type="ECO:0000256" key="1">
    <source>
        <dbReference type="ARBA" id="ARBA00004141"/>
    </source>
</evidence>
<keyword evidence="3 6" id="KW-1133">Transmembrane helix</keyword>
<feature type="transmembrane region" description="Helical" evidence="6">
    <location>
        <begin position="451"/>
        <end position="477"/>
    </location>
</feature>
<protein>
    <submittedName>
        <fullName evidence="8">Major facilitator superfamily-domain-containing protein</fullName>
    </submittedName>
</protein>
<feature type="transmembrane region" description="Helical" evidence="6">
    <location>
        <begin position="395"/>
        <end position="419"/>
    </location>
</feature>
<gene>
    <name evidence="8" type="ORF">B0T19DRAFT_473190</name>
</gene>
<organism evidence="8 9">
    <name type="scientific">Cercophora scortea</name>
    <dbReference type="NCBI Taxonomy" id="314031"/>
    <lineage>
        <taxon>Eukaryota</taxon>
        <taxon>Fungi</taxon>
        <taxon>Dikarya</taxon>
        <taxon>Ascomycota</taxon>
        <taxon>Pezizomycotina</taxon>
        <taxon>Sordariomycetes</taxon>
        <taxon>Sordariomycetidae</taxon>
        <taxon>Sordariales</taxon>
        <taxon>Lasiosphaeriaceae</taxon>
        <taxon>Cercophora</taxon>
    </lineage>
</organism>
<dbReference type="PANTHER" id="PTHR42718">
    <property type="entry name" value="MAJOR FACILITATOR SUPERFAMILY MULTIDRUG TRANSPORTER MFSC"/>
    <property type="match status" value="1"/>
</dbReference>
<dbReference type="GO" id="GO:0022857">
    <property type="term" value="F:transmembrane transporter activity"/>
    <property type="evidence" value="ECO:0007669"/>
    <property type="project" value="InterPro"/>
</dbReference>
<keyword evidence="9" id="KW-1185">Reference proteome</keyword>
<proteinExistence type="predicted"/>
<evidence type="ECO:0000259" key="7">
    <source>
        <dbReference type="PROSITE" id="PS50850"/>
    </source>
</evidence>
<feature type="transmembrane region" description="Helical" evidence="6">
    <location>
        <begin position="292"/>
        <end position="311"/>
    </location>
</feature>
<feature type="transmembrane region" description="Helical" evidence="6">
    <location>
        <begin position="361"/>
        <end position="383"/>
    </location>
</feature>
<dbReference type="Pfam" id="PF07690">
    <property type="entry name" value="MFS_1"/>
    <property type="match status" value="1"/>
</dbReference>
<dbReference type="Proteomes" id="UP001286456">
    <property type="component" value="Unassembled WGS sequence"/>
</dbReference>
<dbReference type="InterPro" id="IPR011701">
    <property type="entry name" value="MFS"/>
</dbReference>
<accession>A0AAE0IWA3</accession>
<evidence type="ECO:0000256" key="2">
    <source>
        <dbReference type="ARBA" id="ARBA00022692"/>
    </source>
</evidence>
<reference evidence="8" key="2">
    <citation type="submission" date="2023-06" db="EMBL/GenBank/DDBJ databases">
        <authorList>
            <consortium name="Lawrence Berkeley National Laboratory"/>
            <person name="Haridas S."/>
            <person name="Hensen N."/>
            <person name="Bonometti L."/>
            <person name="Westerberg I."/>
            <person name="Brannstrom I.O."/>
            <person name="Guillou S."/>
            <person name="Cros-Aarteil S."/>
            <person name="Calhoun S."/>
            <person name="Kuo A."/>
            <person name="Mondo S."/>
            <person name="Pangilinan J."/>
            <person name="Riley R."/>
            <person name="Labutti K."/>
            <person name="Andreopoulos B."/>
            <person name="Lipzen A."/>
            <person name="Chen C."/>
            <person name="Yanf M."/>
            <person name="Daum C."/>
            <person name="Ng V."/>
            <person name="Clum A."/>
            <person name="Steindorff A."/>
            <person name="Ohm R."/>
            <person name="Martin F."/>
            <person name="Silar P."/>
            <person name="Natvig D."/>
            <person name="Lalanne C."/>
            <person name="Gautier V."/>
            <person name="Ament-Velasquez S.L."/>
            <person name="Kruys A."/>
            <person name="Hutchinson M.I."/>
            <person name="Powell A.J."/>
            <person name="Barry K."/>
            <person name="Miller A.N."/>
            <person name="Grigoriev I.V."/>
            <person name="Debuchy R."/>
            <person name="Gladieux P."/>
            <person name="Thoren M.H."/>
            <person name="Johannesson H."/>
        </authorList>
    </citation>
    <scope>NUCLEOTIDE SEQUENCE</scope>
    <source>
        <strain evidence="8">SMH4131-1</strain>
    </source>
</reference>
<dbReference type="GO" id="GO:0016020">
    <property type="term" value="C:membrane"/>
    <property type="evidence" value="ECO:0007669"/>
    <property type="project" value="UniProtKB-SubCell"/>
</dbReference>
<feature type="region of interest" description="Disordered" evidence="5">
    <location>
        <begin position="1"/>
        <end position="69"/>
    </location>
</feature>
<evidence type="ECO:0000256" key="4">
    <source>
        <dbReference type="ARBA" id="ARBA00023136"/>
    </source>
</evidence>
<dbReference type="PANTHER" id="PTHR42718:SF1">
    <property type="entry name" value="LOW AFFINITY AMMONIUM TRANSPORTER"/>
    <property type="match status" value="1"/>
</dbReference>
<dbReference type="AlphaFoldDB" id="A0AAE0IWA3"/>
<feature type="transmembrane region" description="Helical" evidence="6">
    <location>
        <begin position="323"/>
        <end position="341"/>
    </location>
</feature>
<keyword evidence="4 6" id="KW-0472">Membrane</keyword>
<dbReference type="EMBL" id="JAUEPO010000002">
    <property type="protein sequence ID" value="KAK3332265.1"/>
    <property type="molecule type" value="Genomic_DNA"/>
</dbReference>
<dbReference type="CDD" id="cd17476">
    <property type="entry name" value="MFS_Amf1_MDR_like"/>
    <property type="match status" value="1"/>
</dbReference>
<feature type="transmembrane region" description="Helical" evidence="6">
    <location>
        <begin position="132"/>
        <end position="151"/>
    </location>
</feature>
<feature type="transmembrane region" description="Helical" evidence="6">
    <location>
        <begin position="252"/>
        <end position="272"/>
    </location>
</feature>